<feature type="transmembrane region" description="Helical" evidence="1">
    <location>
        <begin position="38"/>
        <end position="57"/>
    </location>
</feature>
<evidence type="ECO:0000313" key="3">
    <source>
        <dbReference type="Proteomes" id="UP000050911"/>
    </source>
</evidence>
<dbReference type="Proteomes" id="UP000050911">
    <property type="component" value="Unassembled WGS sequence"/>
</dbReference>
<protein>
    <recommendedName>
        <fullName evidence="4">Holin</fullName>
    </recommendedName>
</protein>
<dbReference type="AlphaFoldDB" id="A0A0R1HMZ9"/>
<feature type="transmembrane region" description="Helical" evidence="1">
    <location>
        <begin position="63"/>
        <end position="81"/>
    </location>
</feature>
<sequence>MDLIQQLNLGTTAELMITVLVVFCITQAFKTTRLGNHYLPWIAMGAGILVGLVATATTGDTNYLSSAVMGLLVGGFTAGLFDGFKGFGGIK</sequence>
<dbReference type="STRING" id="1302272.FC96_GL001945"/>
<accession>A0A0R1HMZ9</accession>
<keyword evidence="1" id="KW-0472">Membrane</keyword>
<keyword evidence="1" id="KW-0812">Transmembrane</keyword>
<dbReference type="OrthoDB" id="2299198at2"/>
<name>A0A0R1HMZ9_9LACO</name>
<dbReference type="RefSeq" id="WP_056942524.1">
    <property type="nucleotide sequence ID" value="NZ_AZCX01000004.1"/>
</dbReference>
<keyword evidence="1" id="KW-1133">Transmembrane helix</keyword>
<dbReference type="EMBL" id="AZCX01000004">
    <property type="protein sequence ID" value="KRK48206.1"/>
    <property type="molecule type" value="Genomic_DNA"/>
</dbReference>
<evidence type="ECO:0000313" key="2">
    <source>
        <dbReference type="EMBL" id="KRK48206.1"/>
    </source>
</evidence>
<proteinExistence type="predicted"/>
<keyword evidence="3" id="KW-1185">Reference proteome</keyword>
<gene>
    <name evidence="2" type="ORF">FC96_GL001945</name>
</gene>
<dbReference type="PATRIC" id="fig|1302272.5.peg.1984"/>
<evidence type="ECO:0000256" key="1">
    <source>
        <dbReference type="SAM" id="Phobius"/>
    </source>
</evidence>
<organism evidence="2 3">
    <name type="scientific">Secundilactobacillus kimchicus JCM 15530</name>
    <dbReference type="NCBI Taxonomy" id="1302272"/>
    <lineage>
        <taxon>Bacteria</taxon>
        <taxon>Bacillati</taxon>
        <taxon>Bacillota</taxon>
        <taxon>Bacilli</taxon>
        <taxon>Lactobacillales</taxon>
        <taxon>Lactobacillaceae</taxon>
        <taxon>Secundilactobacillus</taxon>
    </lineage>
</organism>
<evidence type="ECO:0008006" key="4">
    <source>
        <dbReference type="Google" id="ProtNLM"/>
    </source>
</evidence>
<comment type="caution">
    <text evidence="2">The sequence shown here is derived from an EMBL/GenBank/DDBJ whole genome shotgun (WGS) entry which is preliminary data.</text>
</comment>
<reference evidence="2 3" key="1">
    <citation type="journal article" date="2015" name="Genome Announc.">
        <title>Expanding the biotechnology potential of lactobacilli through comparative genomics of 213 strains and associated genera.</title>
        <authorList>
            <person name="Sun Z."/>
            <person name="Harris H.M."/>
            <person name="McCann A."/>
            <person name="Guo C."/>
            <person name="Argimon S."/>
            <person name="Zhang W."/>
            <person name="Yang X."/>
            <person name="Jeffery I.B."/>
            <person name="Cooney J.C."/>
            <person name="Kagawa T.F."/>
            <person name="Liu W."/>
            <person name="Song Y."/>
            <person name="Salvetti E."/>
            <person name="Wrobel A."/>
            <person name="Rasinkangas P."/>
            <person name="Parkhill J."/>
            <person name="Rea M.C."/>
            <person name="O'Sullivan O."/>
            <person name="Ritari J."/>
            <person name="Douillard F.P."/>
            <person name="Paul Ross R."/>
            <person name="Yang R."/>
            <person name="Briner A.E."/>
            <person name="Felis G.E."/>
            <person name="de Vos W.M."/>
            <person name="Barrangou R."/>
            <person name="Klaenhammer T.R."/>
            <person name="Caufield P.W."/>
            <person name="Cui Y."/>
            <person name="Zhang H."/>
            <person name="O'Toole P.W."/>
        </authorList>
    </citation>
    <scope>NUCLEOTIDE SEQUENCE [LARGE SCALE GENOMIC DNA]</scope>
    <source>
        <strain evidence="2 3">JCM 15530</strain>
    </source>
</reference>
<feature type="transmembrane region" description="Helical" evidence="1">
    <location>
        <begin position="6"/>
        <end position="26"/>
    </location>
</feature>